<feature type="transmembrane region" description="Helical" evidence="1">
    <location>
        <begin position="6"/>
        <end position="23"/>
    </location>
</feature>
<protein>
    <submittedName>
        <fullName evidence="3">Metallophosphoesterase</fullName>
    </submittedName>
</protein>
<evidence type="ECO:0000313" key="3">
    <source>
        <dbReference type="EMBL" id="MBV3382733.1"/>
    </source>
</evidence>
<gene>
    <name evidence="3" type="ORF">KSV97_05785</name>
</gene>
<keyword evidence="1" id="KW-0812">Transmembrane</keyword>
<dbReference type="Pfam" id="PF00149">
    <property type="entry name" value="Metallophos"/>
    <property type="match status" value="1"/>
</dbReference>
<accession>A0AAW4MVI9</accession>
<proteinExistence type="predicted"/>
<reference evidence="3" key="1">
    <citation type="submission" date="2021-06" db="EMBL/GenBank/DDBJ databases">
        <title>Collection of gut derived symbiotic bacterial strains cultured from healthy donors.</title>
        <authorList>
            <person name="Lin H."/>
            <person name="Littmann E."/>
            <person name="Pamer E.G."/>
        </authorList>
    </citation>
    <scope>NUCLEOTIDE SEQUENCE</scope>
    <source>
        <strain evidence="3">MSK.21.82</strain>
    </source>
</reference>
<feature type="transmembrane region" description="Helical" evidence="1">
    <location>
        <begin position="96"/>
        <end position="115"/>
    </location>
</feature>
<evidence type="ECO:0000256" key="1">
    <source>
        <dbReference type="SAM" id="Phobius"/>
    </source>
</evidence>
<dbReference type="EMBL" id="JAHOEF010000029">
    <property type="protein sequence ID" value="MBV3382733.1"/>
    <property type="molecule type" value="Genomic_DNA"/>
</dbReference>
<dbReference type="InterPro" id="IPR051158">
    <property type="entry name" value="Metallophosphoesterase_sf"/>
</dbReference>
<dbReference type="PANTHER" id="PTHR31302:SF0">
    <property type="entry name" value="TRANSMEMBRANE PROTEIN WITH METALLOPHOSPHOESTERASE DOMAIN"/>
    <property type="match status" value="1"/>
</dbReference>
<dbReference type="AlphaFoldDB" id="A0AAW4MVI9"/>
<dbReference type="PANTHER" id="PTHR31302">
    <property type="entry name" value="TRANSMEMBRANE PROTEIN WITH METALLOPHOSPHOESTERASE DOMAIN-RELATED"/>
    <property type="match status" value="1"/>
</dbReference>
<evidence type="ECO:0000259" key="2">
    <source>
        <dbReference type="Pfam" id="PF00149"/>
    </source>
</evidence>
<evidence type="ECO:0000313" key="4">
    <source>
        <dbReference type="Proteomes" id="UP001196408"/>
    </source>
</evidence>
<dbReference type="InterPro" id="IPR004843">
    <property type="entry name" value="Calcineurin-like_PHP"/>
</dbReference>
<dbReference type="Proteomes" id="UP001196408">
    <property type="component" value="Unassembled WGS sequence"/>
</dbReference>
<keyword evidence="1" id="KW-1133">Transmembrane helix</keyword>
<feature type="transmembrane region" description="Helical" evidence="1">
    <location>
        <begin position="30"/>
        <end position="53"/>
    </location>
</feature>
<sequence>MVKILNIALYIIFILIPALYFIWLLKHEHLIFKTFVVVMAILSTIGILLKFNFKPYNHIFTMFILVCQFLTMYIYILFICVYLYRFSFKFVKRRPYRFGNIVATMIAITLTISGFHSHYNKKEVVYHVTVPKTSSVSKLKICLVSDLHLSSGTYMRQVRKLVKTVNDKHYDLVCFAGDVFDENTPDALMNRSLQEFKNMKSTYGTYWISGNHEYYGKHTDFTVFEKYNIHFLRNTYETVDNTFNIVGFTDKTSHDHYDINKVIEGMDTSLPTITLDHNPERFDHHTYFTDLQLSGHTHNGQIFPGNIILHYYYQNSYGLSHYKNHYLLVSAGYGSWGFPFRLGTQCEYDTIYLKLRK</sequence>
<feature type="transmembrane region" description="Helical" evidence="1">
    <location>
        <begin position="59"/>
        <end position="84"/>
    </location>
</feature>
<keyword evidence="1" id="KW-0472">Membrane</keyword>
<feature type="domain" description="Calcineurin-like phosphoesterase" evidence="2">
    <location>
        <begin position="139"/>
        <end position="299"/>
    </location>
</feature>
<comment type="caution">
    <text evidence="3">The sequence shown here is derived from an EMBL/GenBank/DDBJ whole genome shotgun (WGS) entry which is preliminary data.</text>
</comment>
<organism evidence="3 4">
    <name type="scientific">Catenibacterium mitsuokai</name>
    <dbReference type="NCBI Taxonomy" id="100886"/>
    <lineage>
        <taxon>Bacteria</taxon>
        <taxon>Bacillati</taxon>
        <taxon>Bacillota</taxon>
        <taxon>Erysipelotrichia</taxon>
        <taxon>Erysipelotrichales</taxon>
        <taxon>Coprobacillaceae</taxon>
        <taxon>Catenibacterium</taxon>
    </lineage>
</organism>
<name>A0AAW4MVI9_9FIRM</name>
<dbReference type="RefSeq" id="WP_217747577.1">
    <property type="nucleotide sequence ID" value="NZ_JAHOEB010000056.1"/>
</dbReference>
<dbReference type="GO" id="GO:0016787">
    <property type="term" value="F:hydrolase activity"/>
    <property type="evidence" value="ECO:0007669"/>
    <property type="project" value="InterPro"/>
</dbReference>